<dbReference type="PANTHER" id="PTHR35971">
    <property type="entry name" value="SI:DKEY-31G6.6"/>
    <property type="match status" value="1"/>
</dbReference>
<comment type="subcellular location">
    <subcellularLocation>
        <location evidence="1">Cytoplasm</location>
    </subcellularLocation>
</comment>
<reference evidence="7" key="3">
    <citation type="submission" date="2025-09" db="UniProtKB">
        <authorList>
            <consortium name="Ensembl"/>
        </authorList>
    </citation>
    <scope>IDENTIFICATION</scope>
</reference>
<organism evidence="7 8">
    <name type="scientific">Oncorhynchus mykiss</name>
    <name type="common">Rainbow trout</name>
    <name type="synonym">Salmo gairdneri</name>
    <dbReference type="NCBI Taxonomy" id="8022"/>
    <lineage>
        <taxon>Eukaryota</taxon>
        <taxon>Metazoa</taxon>
        <taxon>Chordata</taxon>
        <taxon>Craniata</taxon>
        <taxon>Vertebrata</taxon>
        <taxon>Euteleostomi</taxon>
        <taxon>Actinopterygii</taxon>
        <taxon>Neopterygii</taxon>
        <taxon>Teleostei</taxon>
        <taxon>Protacanthopterygii</taxon>
        <taxon>Salmoniformes</taxon>
        <taxon>Salmonidae</taxon>
        <taxon>Salmoninae</taxon>
        <taxon>Oncorhynchus</taxon>
    </lineage>
</organism>
<keyword evidence="3" id="KW-0597">Phosphoprotein</keyword>
<reference evidence="7" key="1">
    <citation type="submission" date="2020-07" db="EMBL/GenBank/DDBJ databases">
        <title>A long reads based de novo assembly of the rainbow trout Arlee double haploid line genome.</title>
        <authorList>
            <person name="Gao G."/>
            <person name="Palti Y."/>
        </authorList>
    </citation>
    <scope>NUCLEOTIDE SEQUENCE [LARGE SCALE GENOMIC DNA]</scope>
</reference>
<feature type="compositionally biased region" description="Polar residues" evidence="5">
    <location>
        <begin position="166"/>
        <end position="182"/>
    </location>
</feature>
<keyword evidence="8" id="KW-1185">Reference proteome</keyword>
<accession>A0A8C7PV03</accession>
<dbReference type="SUPFAM" id="SSF48726">
    <property type="entry name" value="Immunoglobulin"/>
    <property type="match status" value="1"/>
</dbReference>
<dbReference type="InterPro" id="IPR013783">
    <property type="entry name" value="Ig-like_fold"/>
</dbReference>
<evidence type="ECO:0000256" key="2">
    <source>
        <dbReference type="ARBA" id="ARBA00022490"/>
    </source>
</evidence>
<dbReference type="Proteomes" id="UP000694395">
    <property type="component" value="Chromosome 5"/>
</dbReference>
<dbReference type="SMART" id="SM00409">
    <property type="entry name" value="IG"/>
    <property type="match status" value="1"/>
</dbReference>
<dbReference type="Ensembl" id="ENSOMYT00000030560.2">
    <property type="protein sequence ID" value="ENSOMYP00000027983.2"/>
    <property type="gene ID" value="ENSOMYG00000013137.2"/>
</dbReference>
<dbReference type="AlphaFoldDB" id="A0A8C7PV03"/>
<dbReference type="InterPro" id="IPR003598">
    <property type="entry name" value="Ig_sub2"/>
</dbReference>
<evidence type="ECO:0000256" key="3">
    <source>
        <dbReference type="ARBA" id="ARBA00022553"/>
    </source>
</evidence>
<sequence length="244" mass="26635">MQRWSWSSGKPWPRTVVSTAACWKTSKPSPPSLSLVGGTLFVCLLDIQNSVYPSIPHTVDVMGLYHSSAIPATFKQTLKNQEALEEGSVTLRCELSKSGVSVVWLKGEELLREGERHQMKQEGRTVEMVIRNAVLQDAGEYSCVVNTFGVSSYNGNITVGEPQMPPSSTQRPAAPSQPSTPSVHPVLASIGPLQPVQTSTPGKETVDSVECEGISLWQTYNLTKEDPRMTFTFSLLLAFLSLPI</sequence>
<dbReference type="InterPro" id="IPR003599">
    <property type="entry name" value="Ig_sub"/>
</dbReference>
<dbReference type="InterPro" id="IPR007110">
    <property type="entry name" value="Ig-like_dom"/>
</dbReference>
<dbReference type="PANTHER" id="PTHR35971:SF5">
    <property type="entry name" value="OBSCURIN LIKE CYTOSKELETAL ADAPTOR 1"/>
    <property type="match status" value="1"/>
</dbReference>
<evidence type="ECO:0000256" key="5">
    <source>
        <dbReference type="SAM" id="MobiDB-lite"/>
    </source>
</evidence>
<dbReference type="Pfam" id="PF07679">
    <property type="entry name" value="I-set"/>
    <property type="match status" value="1"/>
</dbReference>
<dbReference type="GO" id="GO:0005737">
    <property type="term" value="C:cytoplasm"/>
    <property type="evidence" value="ECO:0007669"/>
    <property type="project" value="UniProtKB-SubCell"/>
</dbReference>
<name>A0A8C7PV03_ONCMY</name>
<dbReference type="InterPro" id="IPR013098">
    <property type="entry name" value="Ig_I-set"/>
</dbReference>
<keyword evidence="2" id="KW-0963">Cytoplasm</keyword>
<proteinExistence type="predicted"/>
<feature type="domain" description="Ig-like" evidence="6">
    <location>
        <begin position="71"/>
        <end position="160"/>
    </location>
</feature>
<dbReference type="SMART" id="SM00408">
    <property type="entry name" value="IGc2"/>
    <property type="match status" value="1"/>
</dbReference>
<evidence type="ECO:0000313" key="7">
    <source>
        <dbReference type="Ensembl" id="ENSOMYP00000027983.2"/>
    </source>
</evidence>
<dbReference type="InterPro" id="IPR052385">
    <property type="entry name" value="Obscurin/Obscurin-like_Reg"/>
</dbReference>
<feature type="region of interest" description="Disordered" evidence="5">
    <location>
        <begin position="161"/>
        <end position="187"/>
    </location>
</feature>
<evidence type="ECO:0000313" key="8">
    <source>
        <dbReference type="Proteomes" id="UP000694395"/>
    </source>
</evidence>
<evidence type="ECO:0000259" key="6">
    <source>
        <dbReference type="PROSITE" id="PS50835"/>
    </source>
</evidence>
<dbReference type="Gene3D" id="2.60.40.10">
    <property type="entry name" value="Immunoglobulins"/>
    <property type="match status" value="1"/>
</dbReference>
<dbReference type="InterPro" id="IPR036179">
    <property type="entry name" value="Ig-like_dom_sf"/>
</dbReference>
<evidence type="ECO:0000256" key="1">
    <source>
        <dbReference type="ARBA" id="ARBA00004496"/>
    </source>
</evidence>
<reference evidence="7" key="2">
    <citation type="submission" date="2025-08" db="UniProtKB">
        <authorList>
            <consortium name="Ensembl"/>
        </authorList>
    </citation>
    <scope>IDENTIFICATION</scope>
</reference>
<dbReference type="GeneTree" id="ENSGT00940000154756"/>
<keyword evidence="4" id="KW-1015">Disulfide bond</keyword>
<protein>
    <recommendedName>
        <fullName evidence="6">Ig-like domain-containing protein</fullName>
    </recommendedName>
</protein>
<dbReference type="PROSITE" id="PS50835">
    <property type="entry name" value="IG_LIKE"/>
    <property type="match status" value="1"/>
</dbReference>
<evidence type="ECO:0000256" key="4">
    <source>
        <dbReference type="ARBA" id="ARBA00023157"/>
    </source>
</evidence>